<protein>
    <submittedName>
        <fullName evidence="7">MMPL family protein</fullName>
    </submittedName>
</protein>
<name>X8ARM8_MYCXE</name>
<keyword evidence="3" id="KW-1133">Transmembrane helix</keyword>
<organism evidence="7">
    <name type="scientific">Mycobacterium xenopi 4042</name>
    <dbReference type="NCBI Taxonomy" id="1299334"/>
    <lineage>
        <taxon>Bacteria</taxon>
        <taxon>Bacillati</taxon>
        <taxon>Actinomycetota</taxon>
        <taxon>Actinomycetes</taxon>
        <taxon>Mycobacteriales</taxon>
        <taxon>Mycobacteriaceae</taxon>
        <taxon>Mycobacterium</taxon>
    </lineage>
</organism>
<dbReference type="GO" id="GO:0016020">
    <property type="term" value="C:membrane"/>
    <property type="evidence" value="ECO:0007669"/>
    <property type="project" value="UniProtKB-SubCell"/>
</dbReference>
<dbReference type="PATRIC" id="fig|1299334.3.peg.5247"/>
<keyword evidence="4" id="KW-0472">Membrane</keyword>
<evidence type="ECO:0000313" key="7">
    <source>
        <dbReference type="EMBL" id="EUA33460.1"/>
    </source>
</evidence>
<evidence type="ECO:0000256" key="4">
    <source>
        <dbReference type="ARBA" id="ARBA00023136"/>
    </source>
</evidence>
<accession>X8ARM8</accession>
<evidence type="ECO:0000256" key="5">
    <source>
        <dbReference type="SAM" id="MobiDB-lite"/>
    </source>
</evidence>
<feature type="region of interest" description="Disordered" evidence="5">
    <location>
        <begin position="1"/>
        <end position="23"/>
    </location>
</feature>
<comment type="caution">
    <text evidence="7">The sequence shown here is derived from an EMBL/GenBank/DDBJ whole genome shotgun (WGS) entry which is preliminary data.</text>
</comment>
<gene>
    <name evidence="7" type="ORF">I553_7871</name>
</gene>
<dbReference type="AlphaFoldDB" id="X8ARM8"/>
<comment type="subcellular location">
    <subcellularLocation>
        <location evidence="1">Membrane</location>
        <topology evidence="1">Multi-pass membrane protein</topology>
    </subcellularLocation>
</comment>
<evidence type="ECO:0000256" key="2">
    <source>
        <dbReference type="ARBA" id="ARBA00022692"/>
    </source>
</evidence>
<keyword evidence="2" id="KW-0812">Transmembrane</keyword>
<proteinExistence type="predicted"/>
<reference evidence="7" key="1">
    <citation type="submission" date="2014-01" db="EMBL/GenBank/DDBJ databases">
        <authorList>
            <person name="Brown-Elliot B."/>
            <person name="Wallace R."/>
            <person name="Lenaerts A."/>
            <person name="Ordway D."/>
            <person name="DeGroote M.A."/>
            <person name="Parker T."/>
            <person name="Sizemore C."/>
            <person name="Tallon L.J."/>
            <person name="Sadzewicz L.K."/>
            <person name="Sengamalay N."/>
            <person name="Fraser C.M."/>
            <person name="Hine E."/>
            <person name="Shefchek K.A."/>
            <person name="Das S.P."/>
            <person name="Tettelin H."/>
        </authorList>
    </citation>
    <scope>NUCLEOTIDE SEQUENCE [LARGE SCALE GENOMIC DNA]</scope>
    <source>
        <strain evidence="7">4042</strain>
    </source>
</reference>
<dbReference type="EMBL" id="JAOB01000047">
    <property type="protein sequence ID" value="EUA33460.1"/>
    <property type="molecule type" value="Genomic_DNA"/>
</dbReference>
<evidence type="ECO:0000259" key="6">
    <source>
        <dbReference type="Pfam" id="PF03176"/>
    </source>
</evidence>
<evidence type="ECO:0000256" key="3">
    <source>
        <dbReference type="ARBA" id="ARBA00022989"/>
    </source>
</evidence>
<evidence type="ECO:0000256" key="1">
    <source>
        <dbReference type="ARBA" id="ARBA00004141"/>
    </source>
</evidence>
<feature type="domain" description="Membrane transport protein MMPL" evidence="6">
    <location>
        <begin position="32"/>
        <end position="93"/>
    </location>
</feature>
<dbReference type="Pfam" id="PF03176">
    <property type="entry name" value="MMPL"/>
    <property type="match status" value="1"/>
</dbReference>
<sequence length="127" mass="14037">MVAFDGRRERAGATDRVGREKPCGDCVAERCPSEIAARRIGAKFHESDSDSIAMVVLESDKKLGAEAHRYYDGLVKKLQADPKHVQHVQNVWAIHSPPPVSRAETARPPMSSSTWLATRAAPWEMSL</sequence>
<dbReference type="InterPro" id="IPR004869">
    <property type="entry name" value="MMPL_dom"/>
</dbReference>